<dbReference type="EMBL" id="OIVN01002320">
    <property type="protein sequence ID" value="SPD02559.1"/>
    <property type="molecule type" value="Genomic_DNA"/>
</dbReference>
<proteinExistence type="inferred from homology"/>
<protein>
    <recommendedName>
        <fullName evidence="6">UDP-glycosyltransferases domain-containing protein</fullName>
    </recommendedName>
</protein>
<dbReference type="Pfam" id="PF00201">
    <property type="entry name" value="UDPGT"/>
    <property type="match status" value="1"/>
</dbReference>
<evidence type="ECO:0000256" key="1">
    <source>
        <dbReference type="ARBA" id="ARBA00009995"/>
    </source>
</evidence>
<evidence type="ECO:0000313" key="5">
    <source>
        <dbReference type="EMBL" id="SPD02559.1"/>
    </source>
</evidence>
<accession>A0A2N9GT36</accession>
<dbReference type="InterPro" id="IPR050481">
    <property type="entry name" value="UDP-glycosyltransf_plant"/>
</dbReference>
<comment type="similarity">
    <text evidence="1">Belongs to the UDP-glycosyltransferase family.</text>
</comment>
<organism evidence="5">
    <name type="scientific">Fagus sylvatica</name>
    <name type="common">Beechnut</name>
    <dbReference type="NCBI Taxonomy" id="28930"/>
    <lineage>
        <taxon>Eukaryota</taxon>
        <taxon>Viridiplantae</taxon>
        <taxon>Streptophyta</taxon>
        <taxon>Embryophyta</taxon>
        <taxon>Tracheophyta</taxon>
        <taxon>Spermatophyta</taxon>
        <taxon>Magnoliopsida</taxon>
        <taxon>eudicotyledons</taxon>
        <taxon>Gunneridae</taxon>
        <taxon>Pentapetalae</taxon>
        <taxon>rosids</taxon>
        <taxon>fabids</taxon>
        <taxon>Fagales</taxon>
        <taxon>Fagaceae</taxon>
        <taxon>Fagus</taxon>
    </lineage>
</organism>
<sequence>MVEFVVLAVLWYVFSLLEEAGELGKLIARKGHHVSFISTPRNIERLPKIPPDVTPLITLVKLPLPHVENLPENAEATADVPHHIIPFFWALRKRSGSVAVELPEGFVERTKNRGVVWTDWAPQLRILAHESVGGFLSHCGWSSVIEALEFGRALIMLPFLVDQGLIARFLEEKQTAIEIPRNEEDGSFSRDSVAQTLTLVMKDEEGKIYRDKAKEMSTIFADEDLQYRYIDKFVEFLEHQSHVHR</sequence>
<evidence type="ECO:0008006" key="6">
    <source>
        <dbReference type="Google" id="ProtNLM"/>
    </source>
</evidence>
<dbReference type="GO" id="GO:0035251">
    <property type="term" value="F:UDP-glucosyltransferase activity"/>
    <property type="evidence" value="ECO:0007669"/>
    <property type="project" value="InterPro"/>
</dbReference>
<evidence type="ECO:0000256" key="2">
    <source>
        <dbReference type="ARBA" id="ARBA00022676"/>
    </source>
</evidence>
<keyword evidence="4" id="KW-0732">Signal</keyword>
<feature type="signal peptide" evidence="4">
    <location>
        <begin position="1"/>
        <end position="15"/>
    </location>
</feature>
<evidence type="ECO:0000256" key="4">
    <source>
        <dbReference type="SAM" id="SignalP"/>
    </source>
</evidence>
<gene>
    <name evidence="5" type="ORF">FSB_LOCUS30441</name>
</gene>
<name>A0A2N9GT36_FAGSY</name>
<reference evidence="5" key="1">
    <citation type="submission" date="2018-02" db="EMBL/GenBank/DDBJ databases">
        <authorList>
            <person name="Cohen D.B."/>
            <person name="Kent A.D."/>
        </authorList>
    </citation>
    <scope>NUCLEOTIDE SEQUENCE</scope>
</reference>
<feature type="chain" id="PRO_5014647209" description="UDP-glycosyltransferases domain-containing protein" evidence="4">
    <location>
        <begin position="16"/>
        <end position="245"/>
    </location>
</feature>
<dbReference type="SUPFAM" id="SSF53756">
    <property type="entry name" value="UDP-Glycosyltransferase/glycogen phosphorylase"/>
    <property type="match status" value="2"/>
</dbReference>
<dbReference type="FunFam" id="3.40.50.2000:FF:000037">
    <property type="entry name" value="Glycosyltransferase"/>
    <property type="match status" value="1"/>
</dbReference>
<dbReference type="PANTHER" id="PTHR48049">
    <property type="entry name" value="GLYCOSYLTRANSFERASE"/>
    <property type="match status" value="1"/>
</dbReference>
<evidence type="ECO:0000256" key="3">
    <source>
        <dbReference type="ARBA" id="ARBA00022679"/>
    </source>
</evidence>
<dbReference type="PANTHER" id="PTHR48049:SF60">
    <property type="entry name" value="UDP-GLYCOSYLTRANSFERASE 91B1"/>
    <property type="match status" value="1"/>
</dbReference>
<dbReference type="AlphaFoldDB" id="A0A2N9GT36"/>
<dbReference type="Gene3D" id="3.40.50.2000">
    <property type="entry name" value="Glycogen Phosphorylase B"/>
    <property type="match status" value="1"/>
</dbReference>
<keyword evidence="3" id="KW-0808">Transferase</keyword>
<dbReference type="InterPro" id="IPR002213">
    <property type="entry name" value="UDP_glucos_trans"/>
</dbReference>
<keyword evidence="2" id="KW-0328">Glycosyltransferase</keyword>